<dbReference type="InterPro" id="IPR050095">
    <property type="entry name" value="ECF_ABC_transporter_ATP-bd"/>
</dbReference>
<dbReference type="SUPFAM" id="SSF52540">
    <property type="entry name" value="P-loop containing nucleoside triphosphate hydrolases"/>
    <property type="match status" value="1"/>
</dbReference>
<dbReference type="AlphaFoldDB" id="A0A2R6AE17"/>
<feature type="domain" description="ABC transporter" evidence="10">
    <location>
        <begin position="5"/>
        <end position="244"/>
    </location>
</feature>
<dbReference type="EMBL" id="NEXC01000001">
    <property type="protein sequence ID" value="PSN84625.1"/>
    <property type="molecule type" value="Genomic_DNA"/>
</dbReference>
<evidence type="ECO:0000313" key="11">
    <source>
        <dbReference type="EMBL" id="PSN84625.1"/>
    </source>
</evidence>
<dbReference type="PROSITE" id="PS00211">
    <property type="entry name" value="ABC_TRANSPORTER_1"/>
    <property type="match status" value="1"/>
</dbReference>
<sequence length="283" mass="31374">MKSLICAENLSFRYHGSKNWALKEVDLKISQGEFVLICGQSGSGKSTLLRCFNGLVPQFYQGDFVGEVFVDGMNTKHTPVYKLSQIAGLVFSDPESQLITLEVERDVAFGPENLGLNREEIVERVEWAINSVNISHIRHKPPFELSGGEQQKAAIASILALKPKILVLDEPTANLDPVSAKNVIELVSSLNSKGVTVVCAEHRLEMLSSHATRVIVLNEGSILMDDRPEKVFSSDIIEEIGIEAPSIYRFIKFAKDTGVNLPLLKSWKELFQLLHQGTIVDKT</sequence>
<comment type="caution">
    <text evidence="11">The sequence shown here is derived from an EMBL/GenBank/DDBJ whole genome shotgun (WGS) entry which is preliminary data.</text>
</comment>
<dbReference type="PANTHER" id="PTHR43553">
    <property type="entry name" value="HEAVY METAL TRANSPORTER"/>
    <property type="match status" value="1"/>
</dbReference>
<dbReference type="Pfam" id="PF00005">
    <property type="entry name" value="ABC_tran"/>
    <property type="match status" value="1"/>
</dbReference>
<keyword evidence="4" id="KW-1003">Cell membrane</keyword>
<evidence type="ECO:0000256" key="8">
    <source>
        <dbReference type="ARBA" id="ARBA00023136"/>
    </source>
</evidence>
<evidence type="ECO:0000256" key="9">
    <source>
        <dbReference type="ARBA" id="ARBA00025157"/>
    </source>
</evidence>
<dbReference type="InterPro" id="IPR003593">
    <property type="entry name" value="AAA+_ATPase"/>
</dbReference>
<dbReference type="CDD" id="cd03225">
    <property type="entry name" value="ABC_cobalt_CbiO_domain1"/>
    <property type="match status" value="1"/>
</dbReference>
<name>A0A2R6AE17_9ARCH</name>
<dbReference type="InterPro" id="IPR025662">
    <property type="entry name" value="Sigma_54_int_dom_ATP-bd_1"/>
</dbReference>
<dbReference type="Gene3D" id="3.40.50.300">
    <property type="entry name" value="P-loop containing nucleotide triphosphate hydrolases"/>
    <property type="match status" value="1"/>
</dbReference>
<dbReference type="GO" id="GO:0042626">
    <property type="term" value="F:ATPase-coupled transmembrane transporter activity"/>
    <property type="evidence" value="ECO:0007669"/>
    <property type="project" value="TreeGrafter"/>
</dbReference>
<keyword evidence="6" id="KW-0067">ATP-binding</keyword>
<organism evidence="11 12">
    <name type="scientific">Candidatus Marsarchaeota G1 archaeon OSP_D</name>
    <dbReference type="NCBI Taxonomy" id="1978155"/>
    <lineage>
        <taxon>Archaea</taxon>
        <taxon>Candidatus Marsarchaeota</taxon>
        <taxon>Candidatus Marsarchaeota group 1</taxon>
    </lineage>
</organism>
<dbReference type="InterPro" id="IPR017871">
    <property type="entry name" value="ABC_transporter-like_CS"/>
</dbReference>
<dbReference type="InterPro" id="IPR027417">
    <property type="entry name" value="P-loop_NTPase"/>
</dbReference>
<evidence type="ECO:0000256" key="4">
    <source>
        <dbReference type="ARBA" id="ARBA00022475"/>
    </source>
</evidence>
<comment type="similarity">
    <text evidence="2">Belongs to the ABC transporter superfamily.</text>
</comment>
<evidence type="ECO:0000256" key="5">
    <source>
        <dbReference type="ARBA" id="ARBA00022741"/>
    </source>
</evidence>
<dbReference type="GO" id="GO:0016887">
    <property type="term" value="F:ATP hydrolysis activity"/>
    <property type="evidence" value="ECO:0007669"/>
    <property type="project" value="InterPro"/>
</dbReference>
<accession>A0A2R6AE17</accession>
<keyword evidence="8" id="KW-0472">Membrane</keyword>
<dbReference type="PROSITE" id="PS50893">
    <property type="entry name" value="ABC_TRANSPORTER_2"/>
    <property type="match status" value="1"/>
</dbReference>
<evidence type="ECO:0000256" key="3">
    <source>
        <dbReference type="ARBA" id="ARBA00022448"/>
    </source>
</evidence>
<dbReference type="GO" id="GO:0005524">
    <property type="term" value="F:ATP binding"/>
    <property type="evidence" value="ECO:0007669"/>
    <property type="project" value="UniProtKB-KW"/>
</dbReference>
<reference evidence="11 12" key="1">
    <citation type="submission" date="2017-04" db="EMBL/GenBank/DDBJ databases">
        <title>Novel microbial lineages endemic to geothermal iron-oxide mats fill important gaps in the evolutionary history of Archaea.</title>
        <authorList>
            <person name="Jay Z.J."/>
            <person name="Beam J.P."/>
            <person name="Dlakic M."/>
            <person name="Rusch D.B."/>
            <person name="Kozubal M.A."/>
            <person name="Inskeep W.P."/>
        </authorList>
    </citation>
    <scope>NUCLEOTIDE SEQUENCE [LARGE SCALE GENOMIC DNA]</scope>
    <source>
        <strain evidence="11">OSP_D</strain>
    </source>
</reference>
<gene>
    <name evidence="11" type="ORF">B9Q01_00335</name>
</gene>
<evidence type="ECO:0000256" key="1">
    <source>
        <dbReference type="ARBA" id="ARBA00004236"/>
    </source>
</evidence>
<evidence type="ECO:0000313" key="12">
    <source>
        <dbReference type="Proteomes" id="UP000240880"/>
    </source>
</evidence>
<evidence type="ECO:0000256" key="2">
    <source>
        <dbReference type="ARBA" id="ARBA00005417"/>
    </source>
</evidence>
<dbReference type="InterPro" id="IPR003439">
    <property type="entry name" value="ABC_transporter-like_ATP-bd"/>
</dbReference>
<evidence type="ECO:0000256" key="7">
    <source>
        <dbReference type="ARBA" id="ARBA00022967"/>
    </source>
</evidence>
<keyword evidence="3" id="KW-0813">Transport</keyword>
<dbReference type="InterPro" id="IPR015856">
    <property type="entry name" value="ABC_transpr_CbiO/EcfA_su"/>
</dbReference>
<proteinExistence type="inferred from homology"/>
<evidence type="ECO:0000259" key="10">
    <source>
        <dbReference type="PROSITE" id="PS50893"/>
    </source>
</evidence>
<dbReference type="SMART" id="SM00382">
    <property type="entry name" value="AAA"/>
    <property type="match status" value="1"/>
</dbReference>
<dbReference type="PROSITE" id="PS00675">
    <property type="entry name" value="SIGMA54_INTERACT_1"/>
    <property type="match status" value="1"/>
</dbReference>
<comment type="function">
    <text evidence="9">Probably part of an ABC transporter complex. Responsible for energy coupling to the transport system.</text>
</comment>
<dbReference type="Proteomes" id="UP000240880">
    <property type="component" value="Unassembled WGS sequence"/>
</dbReference>
<dbReference type="FunFam" id="3.40.50.300:FF:000224">
    <property type="entry name" value="Energy-coupling factor transporter ATP-binding protein EcfA"/>
    <property type="match status" value="1"/>
</dbReference>
<comment type="subcellular location">
    <subcellularLocation>
        <location evidence="1">Cell membrane</location>
    </subcellularLocation>
</comment>
<keyword evidence="7" id="KW-1278">Translocase</keyword>
<evidence type="ECO:0000256" key="6">
    <source>
        <dbReference type="ARBA" id="ARBA00022840"/>
    </source>
</evidence>
<keyword evidence="5" id="KW-0547">Nucleotide-binding</keyword>
<protein>
    <recommendedName>
        <fullName evidence="10">ABC transporter domain-containing protein</fullName>
    </recommendedName>
</protein>
<dbReference type="GO" id="GO:0043190">
    <property type="term" value="C:ATP-binding cassette (ABC) transporter complex"/>
    <property type="evidence" value="ECO:0007669"/>
    <property type="project" value="TreeGrafter"/>
</dbReference>